<organism evidence="5 6">
    <name type="scientific">Paracoccus gahaiensis</name>
    <dbReference type="NCBI Taxonomy" id="1706839"/>
    <lineage>
        <taxon>Bacteria</taxon>
        <taxon>Pseudomonadati</taxon>
        <taxon>Pseudomonadota</taxon>
        <taxon>Alphaproteobacteria</taxon>
        <taxon>Rhodobacterales</taxon>
        <taxon>Paracoccaceae</taxon>
        <taxon>Paracoccus</taxon>
    </lineage>
</organism>
<gene>
    <name evidence="5" type="ORF">FA743_16320</name>
</gene>
<dbReference type="AlphaFoldDB" id="A0A4V5MUZ5"/>
<dbReference type="Gene3D" id="3.40.50.10470">
    <property type="entry name" value="Translation initiation factor eif-2b, domain 2"/>
    <property type="match status" value="1"/>
</dbReference>
<dbReference type="GO" id="GO:0003743">
    <property type="term" value="F:translation initiation factor activity"/>
    <property type="evidence" value="ECO:0007669"/>
    <property type="project" value="UniProtKB-KW"/>
</dbReference>
<proteinExistence type="inferred from homology"/>
<dbReference type="InterPro" id="IPR051501">
    <property type="entry name" value="eIF2B_alpha/beta/delta"/>
</dbReference>
<comment type="similarity">
    <text evidence="1 4">Belongs to the eIF-2B alpha/beta/delta subunits family.</text>
</comment>
<evidence type="ECO:0000313" key="6">
    <source>
        <dbReference type="Proteomes" id="UP000309747"/>
    </source>
</evidence>
<accession>A0A4V5MUZ5</accession>
<dbReference type="GO" id="GO:0005085">
    <property type="term" value="F:guanyl-nucleotide exchange factor activity"/>
    <property type="evidence" value="ECO:0007669"/>
    <property type="project" value="TreeGrafter"/>
</dbReference>
<dbReference type="EMBL" id="SUNI01000019">
    <property type="protein sequence ID" value="TJZ90178.1"/>
    <property type="molecule type" value="Genomic_DNA"/>
</dbReference>
<keyword evidence="3" id="KW-0648">Protein biosynthesis</keyword>
<dbReference type="SUPFAM" id="SSF100950">
    <property type="entry name" value="NagB/RpiA/CoA transferase-like"/>
    <property type="match status" value="1"/>
</dbReference>
<dbReference type="OrthoDB" id="9803436at2"/>
<evidence type="ECO:0000256" key="2">
    <source>
        <dbReference type="ARBA" id="ARBA00022540"/>
    </source>
</evidence>
<sequence>MPTWGARTMPTPYALPTQQPRYRRERTAHRLDRLRRARSSNFSQKRTGVIMAEKRFDFAQAMLDRGLPVPDGITMQGLHDIVDEGVLGASNHVALALPLVARLAEADRPSARDEALALASFIAGTRGLGAPIVANALSWQTSGIADLPLAEGIATLRTRAAEWDAAATGRRRALITGGLKVLTGCRNPLIYDYSSTVADLVRELAQTGGLERMIIPESRAIDGGRRYMDALRDTDVPILFLPDAALEYAVALSDAVLLGAESLTRDGGISNTIGSTLAARAAQAHGKPVYGAADLFKVGEQYASEVPDQPLRDYDFLLRDGECCATDAPELEIVPPHLVTAILTELGPVAPQNLEAALSRRGTCLAIEETT</sequence>
<dbReference type="InterPro" id="IPR042529">
    <property type="entry name" value="IF_2B-like_C"/>
</dbReference>
<dbReference type="InterPro" id="IPR000649">
    <property type="entry name" value="IF-2B-related"/>
</dbReference>
<dbReference type="PANTHER" id="PTHR45860:SF1">
    <property type="entry name" value="TRANSLATION INITIATION FACTOR EIF-2B SUBUNIT ALPHA"/>
    <property type="match status" value="1"/>
</dbReference>
<dbReference type="Proteomes" id="UP000309747">
    <property type="component" value="Unassembled WGS sequence"/>
</dbReference>
<protein>
    <recommendedName>
        <fullName evidence="7">Initiation factor 2B</fullName>
    </recommendedName>
</protein>
<keyword evidence="2" id="KW-0396">Initiation factor</keyword>
<dbReference type="InterPro" id="IPR037171">
    <property type="entry name" value="NagB/RpiA_transferase-like"/>
</dbReference>
<evidence type="ECO:0000256" key="1">
    <source>
        <dbReference type="ARBA" id="ARBA00007251"/>
    </source>
</evidence>
<evidence type="ECO:0000256" key="4">
    <source>
        <dbReference type="RuleBase" id="RU003814"/>
    </source>
</evidence>
<dbReference type="PANTHER" id="PTHR45860">
    <property type="entry name" value="TRANSLATION INITIATION FACTOR EIF-2B SUBUNIT ALPHA"/>
    <property type="match status" value="1"/>
</dbReference>
<evidence type="ECO:0000256" key="3">
    <source>
        <dbReference type="ARBA" id="ARBA00022917"/>
    </source>
</evidence>
<keyword evidence="6" id="KW-1185">Reference proteome</keyword>
<evidence type="ECO:0000313" key="5">
    <source>
        <dbReference type="EMBL" id="TJZ90178.1"/>
    </source>
</evidence>
<dbReference type="Pfam" id="PF01008">
    <property type="entry name" value="IF-2B"/>
    <property type="match status" value="1"/>
</dbReference>
<name>A0A4V5MUZ5_9RHOB</name>
<comment type="caution">
    <text evidence="5">The sequence shown here is derived from an EMBL/GenBank/DDBJ whole genome shotgun (WGS) entry which is preliminary data.</text>
</comment>
<reference evidence="5 6" key="1">
    <citation type="submission" date="2019-04" db="EMBL/GenBank/DDBJ databases">
        <authorList>
            <person name="Li J."/>
        </authorList>
    </citation>
    <scope>NUCLEOTIDE SEQUENCE [LARGE SCALE GENOMIC DNA]</scope>
    <source>
        <strain evidence="5 6">KCTC 42687</strain>
    </source>
</reference>
<evidence type="ECO:0008006" key="7">
    <source>
        <dbReference type="Google" id="ProtNLM"/>
    </source>
</evidence>